<accession>A0A9N9SQ48</accession>
<dbReference type="EMBL" id="OU896715">
    <property type="protein sequence ID" value="CAG9825377.1"/>
    <property type="molecule type" value="Genomic_DNA"/>
</dbReference>
<evidence type="ECO:0000256" key="12">
    <source>
        <dbReference type="ARBA" id="ARBA00047462"/>
    </source>
</evidence>
<comment type="similarity">
    <text evidence="1">Belongs to the protein kinase superfamily. AGC Ser/Thr protein kinase family. cGMP subfamily.</text>
</comment>
<dbReference type="SUPFAM" id="SSF56112">
    <property type="entry name" value="Protein kinase-like (PK-like)"/>
    <property type="match status" value="1"/>
</dbReference>
<dbReference type="InterPro" id="IPR011009">
    <property type="entry name" value="Kinase-like_dom_sf"/>
</dbReference>
<dbReference type="SMART" id="SM00100">
    <property type="entry name" value="cNMP"/>
    <property type="match status" value="2"/>
</dbReference>
<keyword evidence="9 14" id="KW-0067">ATP-binding</keyword>
<dbReference type="PROSITE" id="PS00108">
    <property type="entry name" value="PROTEIN_KINASE_ST"/>
    <property type="match status" value="1"/>
</dbReference>
<dbReference type="PIRSF" id="PIRSF000559">
    <property type="entry name" value="cGMP-dep_kinase"/>
    <property type="match status" value="1"/>
</dbReference>
<dbReference type="InterPro" id="IPR000961">
    <property type="entry name" value="AGC-kinase_C"/>
</dbReference>
<feature type="binding site" evidence="14">
    <location>
        <begin position="320"/>
        <end position="328"/>
    </location>
    <ligand>
        <name>ATP</name>
        <dbReference type="ChEBI" id="CHEBI:30616"/>
    </ligand>
</feature>
<dbReference type="InterPro" id="IPR000595">
    <property type="entry name" value="cNMP-bd_dom"/>
</dbReference>
<dbReference type="PROSITE" id="PS50011">
    <property type="entry name" value="PROTEIN_KINASE_DOM"/>
    <property type="match status" value="1"/>
</dbReference>
<evidence type="ECO:0000256" key="14">
    <source>
        <dbReference type="PIRSR" id="PIRSR000559-2"/>
    </source>
</evidence>
<evidence type="ECO:0000256" key="1">
    <source>
        <dbReference type="ARBA" id="ARBA00006352"/>
    </source>
</evidence>
<feature type="domain" description="Protein kinase" evidence="16">
    <location>
        <begin position="314"/>
        <end position="577"/>
    </location>
</feature>
<evidence type="ECO:0000256" key="2">
    <source>
        <dbReference type="ARBA" id="ARBA00012428"/>
    </source>
</evidence>
<feature type="domain" description="Cyclic nucleotide-binding" evidence="17">
    <location>
        <begin position="184"/>
        <end position="300"/>
    </location>
</feature>
<dbReference type="Pfam" id="PF00027">
    <property type="entry name" value="cNMP_binding"/>
    <property type="match status" value="2"/>
</dbReference>
<evidence type="ECO:0000259" key="16">
    <source>
        <dbReference type="PROSITE" id="PS50011"/>
    </source>
</evidence>
<keyword evidence="4" id="KW-0140">cGMP</keyword>
<evidence type="ECO:0000256" key="5">
    <source>
        <dbReference type="ARBA" id="ARBA00022553"/>
    </source>
</evidence>
<evidence type="ECO:0000256" key="10">
    <source>
        <dbReference type="ARBA" id="ARBA00022992"/>
    </source>
</evidence>
<evidence type="ECO:0000313" key="20">
    <source>
        <dbReference type="Proteomes" id="UP001153737"/>
    </source>
</evidence>
<dbReference type="Gene3D" id="3.30.200.20">
    <property type="entry name" value="Phosphorylase Kinase, domain 1"/>
    <property type="match status" value="1"/>
</dbReference>
<evidence type="ECO:0000256" key="11">
    <source>
        <dbReference type="ARBA" id="ARBA00047298"/>
    </source>
</evidence>
<dbReference type="GO" id="GO:0030553">
    <property type="term" value="F:cGMP binding"/>
    <property type="evidence" value="ECO:0007669"/>
    <property type="project" value="UniProtKB-KW"/>
</dbReference>
<evidence type="ECO:0000256" key="3">
    <source>
        <dbReference type="ARBA" id="ARBA00022527"/>
    </source>
</evidence>
<dbReference type="FunFam" id="1.10.510.10:FF:000048">
    <property type="entry name" value="Protein kinase C"/>
    <property type="match status" value="1"/>
</dbReference>
<evidence type="ECO:0000256" key="8">
    <source>
        <dbReference type="ARBA" id="ARBA00022777"/>
    </source>
</evidence>
<dbReference type="InterPro" id="IPR000719">
    <property type="entry name" value="Prot_kinase_dom"/>
</dbReference>
<dbReference type="InterPro" id="IPR018488">
    <property type="entry name" value="cNMP-bd_CS"/>
</dbReference>
<evidence type="ECO:0000256" key="6">
    <source>
        <dbReference type="ARBA" id="ARBA00022679"/>
    </source>
</evidence>
<dbReference type="PANTHER" id="PTHR24353:SF144">
    <property type="match status" value="1"/>
</dbReference>
<dbReference type="CDD" id="cd00038">
    <property type="entry name" value="CAP_ED"/>
    <property type="match status" value="2"/>
</dbReference>
<feature type="active site" description="Proton acceptor" evidence="13">
    <location>
        <position position="440"/>
    </location>
</feature>
<dbReference type="GO" id="GO:0004692">
    <property type="term" value="F:cGMP-dependent protein kinase activity"/>
    <property type="evidence" value="ECO:0007669"/>
    <property type="project" value="UniProtKB-EC"/>
</dbReference>
<feature type="domain" description="AGC-kinase C-terminal" evidence="18">
    <location>
        <begin position="578"/>
        <end position="628"/>
    </location>
</feature>
<reference evidence="19" key="2">
    <citation type="submission" date="2022-10" db="EMBL/GenBank/DDBJ databases">
        <authorList>
            <consortium name="ENA_rothamsted_submissions"/>
            <consortium name="culmorum"/>
            <person name="King R."/>
        </authorList>
    </citation>
    <scope>NUCLEOTIDE SEQUENCE</scope>
</reference>
<evidence type="ECO:0000256" key="9">
    <source>
        <dbReference type="ARBA" id="ARBA00022840"/>
    </source>
</evidence>
<evidence type="ECO:0000259" key="18">
    <source>
        <dbReference type="PROSITE" id="PS51285"/>
    </source>
</evidence>
<dbReference type="Proteomes" id="UP001153737">
    <property type="component" value="Chromosome 9"/>
</dbReference>
<dbReference type="PROSITE" id="PS50042">
    <property type="entry name" value="CNMP_BINDING_3"/>
    <property type="match status" value="2"/>
</dbReference>
<dbReference type="PANTHER" id="PTHR24353">
    <property type="entry name" value="CYCLIC NUCLEOTIDE-DEPENDENT PROTEIN KINASE"/>
    <property type="match status" value="1"/>
</dbReference>
<proteinExistence type="inferred from homology"/>
<dbReference type="InterPro" id="IPR002374">
    <property type="entry name" value="cGMP_dep_kinase"/>
</dbReference>
<evidence type="ECO:0000313" key="19">
    <source>
        <dbReference type="EMBL" id="CAG9825377.1"/>
    </source>
</evidence>
<dbReference type="PROSITE" id="PS00107">
    <property type="entry name" value="PROTEIN_KINASE_ATP"/>
    <property type="match status" value="1"/>
</dbReference>
<dbReference type="EC" id="2.7.11.12" evidence="2"/>
<protein>
    <recommendedName>
        <fullName evidence="2">cGMP-dependent protein kinase</fullName>
        <ecNumber evidence="2">2.7.11.12</ecNumber>
    </recommendedName>
</protein>
<keyword evidence="6" id="KW-0808">Transferase</keyword>
<keyword evidence="7 14" id="KW-0547">Nucleotide-binding</keyword>
<dbReference type="Gene3D" id="1.10.510.10">
    <property type="entry name" value="Transferase(Phosphotransferase) domain 1"/>
    <property type="match status" value="1"/>
</dbReference>
<dbReference type="Gene3D" id="2.60.120.10">
    <property type="entry name" value="Jelly Rolls"/>
    <property type="match status" value="2"/>
</dbReference>
<dbReference type="GO" id="GO:0005524">
    <property type="term" value="F:ATP binding"/>
    <property type="evidence" value="ECO:0007669"/>
    <property type="project" value="UniProtKB-UniRule"/>
</dbReference>
<dbReference type="SMART" id="SM00133">
    <property type="entry name" value="S_TK_X"/>
    <property type="match status" value="1"/>
</dbReference>
<gene>
    <name evidence="19" type="ORF">PHAECO_LOCUS12743</name>
</gene>
<dbReference type="PROSITE" id="PS00889">
    <property type="entry name" value="CNMP_BINDING_2"/>
    <property type="match status" value="1"/>
</dbReference>
<evidence type="ECO:0000256" key="7">
    <source>
        <dbReference type="ARBA" id="ARBA00022741"/>
    </source>
</evidence>
<dbReference type="SUPFAM" id="SSF51206">
    <property type="entry name" value="cAMP-binding domain-like"/>
    <property type="match status" value="2"/>
</dbReference>
<evidence type="ECO:0000256" key="13">
    <source>
        <dbReference type="PIRSR" id="PIRSR000559-1"/>
    </source>
</evidence>
<dbReference type="Pfam" id="PF00069">
    <property type="entry name" value="Pkinase"/>
    <property type="match status" value="1"/>
</dbReference>
<feature type="binding site" evidence="14 15">
    <location>
        <position position="344"/>
    </location>
    <ligand>
        <name>ATP</name>
        <dbReference type="ChEBI" id="CHEBI:30616"/>
    </ligand>
</feature>
<dbReference type="AlphaFoldDB" id="A0A9N9SQ48"/>
<sequence length="628" mass="72304">MFFCNLLKKKSMSEYDVEAEDDPRRSGIISKSVDILDDSQTEIKSYPKSSEEENEIRVALQQNEFLSNILSGDRLQKLIDCMYTERVSKGYILIEEGTIGSHLYISSKGSFQVTIKGSLVNIFEDARVFGELAILYSARRLASVRAIENGLVWVLDCPTFKRLMIKSAIEEQEEIVSFLSHVPTLNTASKEKLYQVANLFKSEFFPSYKEIIKQCELGDTFYIIRAGTVTVEKDGEQVAWLKKGQYFGELALLKDEFRQATVKVDPPGTECLTLTRQEFIEHFGDVEEFVRLKQEPFTRTEEPMEHDYLQLEDLEVLRTLGVGAYGRVQLVRHVKQKNLVFALKYMKKSDISKKSHQNQVFNEKNLHMSCRSVFISRMFRTFKDSKYIYFLLEPCLGGDLWSLLRKQKNKRFTDEDAKFYSGCVLEGLSYLHGRGILYRDLKPENVVVHHNGYLRLADFGFAKQLDSTEKTFTFVGTAEYVAPELIQNKGYNKGVDYWAFGVFVYELLVGRTPFRSNDQSHISTYNLIIKGIDYAVFPGFVSSKAKSIIKKLCIASPSERLGCLKTGVEAIRTNNWYSGLDWTKLRNQQLKPPSRPQLTDNVDTRNFDTFPDDFSVPVDCFTNWDYNF</sequence>
<feature type="domain" description="Cyclic nucleotide-binding" evidence="17">
    <location>
        <begin position="66"/>
        <end position="181"/>
    </location>
</feature>
<dbReference type="InterPro" id="IPR014710">
    <property type="entry name" value="RmlC-like_jellyroll"/>
</dbReference>
<name>A0A9N9SQ48_PHACE</name>
<keyword evidence="20" id="KW-1185">Reference proteome</keyword>
<keyword evidence="5" id="KW-0597">Phosphoprotein</keyword>
<keyword evidence="10" id="KW-0142">cGMP-binding</keyword>
<dbReference type="OrthoDB" id="6723712at2759"/>
<reference evidence="19" key="1">
    <citation type="submission" date="2022-01" db="EMBL/GenBank/DDBJ databases">
        <authorList>
            <person name="King R."/>
        </authorList>
    </citation>
    <scope>NUCLEOTIDE SEQUENCE</scope>
</reference>
<dbReference type="InterPro" id="IPR018490">
    <property type="entry name" value="cNMP-bd_dom_sf"/>
</dbReference>
<comment type="catalytic activity">
    <reaction evidence="12">
        <text>L-seryl-[protein] + ATP = O-phospho-L-seryl-[protein] + ADP + H(+)</text>
        <dbReference type="Rhea" id="RHEA:17989"/>
        <dbReference type="Rhea" id="RHEA-COMP:9863"/>
        <dbReference type="Rhea" id="RHEA-COMP:11604"/>
        <dbReference type="ChEBI" id="CHEBI:15378"/>
        <dbReference type="ChEBI" id="CHEBI:29999"/>
        <dbReference type="ChEBI" id="CHEBI:30616"/>
        <dbReference type="ChEBI" id="CHEBI:83421"/>
        <dbReference type="ChEBI" id="CHEBI:456216"/>
        <dbReference type="EC" id="2.7.11.12"/>
    </reaction>
</comment>
<evidence type="ECO:0000256" key="15">
    <source>
        <dbReference type="PROSITE-ProRule" id="PRU10141"/>
    </source>
</evidence>
<organism evidence="19 20">
    <name type="scientific">Phaedon cochleariae</name>
    <name type="common">Mustard beetle</name>
    <dbReference type="NCBI Taxonomy" id="80249"/>
    <lineage>
        <taxon>Eukaryota</taxon>
        <taxon>Metazoa</taxon>
        <taxon>Ecdysozoa</taxon>
        <taxon>Arthropoda</taxon>
        <taxon>Hexapoda</taxon>
        <taxon>Insecta</taxon>
        <taxon>Pterygota</taxon>
        <taxon>Neoptera</taxon>
        <taxon>Endopterygota</taxon>
        <taxon>Coleoptera</taxon>
        <taxon>Polyphaga</taxon>
        <taxon>Cucujiformia</taxon>
        <taxon>Chrysomeloidea</taxon>
        <taxon>Chrysomelidae</taxon>
        <taxon>Chrysomelinae</taxon>
        <taxon>Chrysomelini</taxon>
        <taxon>Phaedon</taxon>
    </lineage>
</organism>
<evidence type="ECO:0000259" key="17">
    <source>
        <dbReference type="PROSITE" id="PS50042"/>
    </source>
</evidence>
<dbReference type="InterPro" id="IPR008271">
    <property type="entry name" value="Ser/Thr_kinase_AS"/>
</dbReference>
<dbReference type="SMART" id="SM00220">
    <property type="entry name" value="S_TKc"/>
    <property type="match status" value="1"/>
</dbReference>
<dbReference type="InterPro" id="IPR017441">
    <property type="entry name" value="Protein_kinase_ATP_BS"/>
</dbReference>
<evidence type="ECO:0000256" key="4">
    <source>
        <dbReference type="ARBA" id="ARBA00022535"/>
    </source>
</evidence>
<comment type="catalytic activity">
    <reaction evidence="11">
        <text>L-threonyl-[protein] + ATP = O-phospho-L-threonyl-[protein] + ADP + H(+)</text>
        <dbReference type="Rhea" id="RHEA:46608"/>
        <dbReference type="Rhea" id="RHEA-COMP:11060"/>
        <dbReference type="Rhea" id="RHEA-COMP:11605"/>
        <dbReference type="ChEBI" id="CHEBI:15378"/>
        <dbReference type="ChEBI" id="CHEBI:30013"/>
        <dbReference type="ChEBI" id="CHEBI:30616"/>
        <dbReference type="ChEBI" id="CHEBI:61977"/>
        <dbReference type="ChEBI" id="CHEBI:456216"/>
        <dbReference type="EC" id="2.7.11.12"/>
    </reaction>
</comment>
<dbReference type="PROSITE" id="PS51285">
    <property type="entry name" value="AGC_KINASE_CTER"/>
    <property type="match status" value="1"/>
</dbReference>
<keyword evidence="3" id="KW-0723">Serine/threonine-protein kinase</keyword>
<keyword evidence="8" id="KW-0418">Kinase</keyword>